<protein>
    <recommendedName>
        <fullName evidence="5">DNA2/NAM7 helicase-like C-terminal domain-containing protein</fullName>
    </recommendedName>
</protein>
<dbReference type="PANTHER" id="PTHR43788:SF8">
    <property type="entry name" value="DNA-BINDING PROTEIN SMUBP-2"/>
    <property type="match status" value="1"/>
</dbReference>
<evidence type="ECO:0000259" key="5">
    <source>
        <dbReference type="Pfam" id="PF13087"/>
    </source>
</evidence>
<dbReference type="GO" id="GO:0005737">
    <property type="term" value="C:cytoplasm"/>
    <property type="evidence" value="ECO:0007669"/>
    <property type="project" value="TreeGrafter"/>
</dbReference>
<dbReference type="GO" id="GO:0005524">
    <property type="term" value="F:ATP binding"/>
    <property type="evidence" value="ECO:0007669"/>
    <property type="project" value="UniProtKB-KW"/>
</dbReference>
<proteinExistence type="predicted"/>
<dbReference type="SUPFAM" id="SSF52540">
    <property type="entry name" value="P-loop containing nucleoside triphosphate hydrolases"/>
    <property type="match status" value="1"/>
</dbReference>
<evidence type="ECO:0000256" key="2">
    <source>
        <dbReference type="ARBA" id="ARBA00022801"/>
    </source>
</evidence>
<gene>
    <name evidence="6" type="ORF">CALCODRAFT_511452</name>
</gene>
<dbReference type="OrthoDB" id="6513042at2759"/>
<evidence type="ECO:0000313" key="7">
    <source>
        <dbReference type="Proteomes" id="UP000076842"/>
    </source>
</evidence>
<evidence type="ECO:0000313" key="6">
    <source>
        <dbReference type="EMBL" id="KZT53416.1"/>
    </source>
</evidence>
<dbReference type="InterPro" id="IPR041679">
    <property type="entry name" value="DNA2/NAM7-like_C"/>
</dbReference>
<dbReference type="EMBL" id="KV424038">
    <property type="protein sequence ID" value="KZT53416.1"/>
    <property type="molecule type" value="Genomic_DNA"/>
</dbReference>
<dbReference type="CDD" id="cd18808">
    <property type="entry name" value="SF1_C_Upf1"/>
    <property type="match status" value="1"/>
</dbReference>
<dbReference type="Pfam" id="PF13087">
    <property type="entry name" value="AAA_12"/>
    <property type="match status" value="1"/>
</dbReference>
<keyword evidence="4" id="KW-0067">ATP-binding</keyword>
<feature type="domain" description="DNA2/NAM7 helicase-like C-terminal" evidence="5">
    <location>
        <begin position="22"/>
        <end position="217"/>
    </location>
</feature>
<evidence type="ECO:0000256" key="1">
    <source>
        <dbReference type="ARBA" id="ARBA00022741"/>
    </source>
</evidence>
<dbReference type="Gene3D" id="3.40.50.300">
    <property type="entry name" value="P-loop containing nucleotide triphosphate hydrolases"/>
    <property type="match status" value="2"/>
</dbReference>
<dbReference type="GO" id="GO:0016787">
    <property type="term" value="F:hydrolase activity"/>
    <property type="evidence" value="ECO:0007669"/>
    <property type="project" value="UniProtKB-KW"/>
</dbReference>
<dbReference type="InterPro" id="IPR050534">
    <property type="entry name" value="Coronavir_polyprotein_1ab"/>
</dbReference>
<name>A0A165DRY5_9BASI</name>
<evidence type="ECO:0000256" key="4">
    <source>
        <dbReference type="ARBA" id="ARBA00022840"/>
    </source>
</evidence>
<dbReference type="InterPro" id="IPR027417">
    <property type="entry name" value="P-loop_NTPase"/>
</dbReference>
<dbReference type="InterPro" id="IPR047187">
    <property type="entry name" value="SF1_C_Upf1"/>
</dbReference>
<sequence>MVGDEQQLAPTVRSEKSRELGLDRSLFHRLASQYPESCAPLNAQYRMNDAILLLLNNLFYDNALTTASPDVGTRLYTSALPSAVPTVLERTSQSRSGWLDAVLSPTAHPLQSNIEALLAVEALRAFLSLGLPLADIAILTPYKIQAANILAQEGVPRSATVLTIDSSQGQEREVIIATLVYDQAVYPGAGNTVFGDSRRINVLLSRARSKLVLIGDMPTFQSLPTTNVLMHLLSSYDNIIAAV</sequence>
<keyword evidence="3" id="KW-0347">Helicase</keyword>
<keyword evidence="7" id="KW-1185">Reference proteome</keyword>
<organism evidence="6 7">
    <name type="scientific">Calocera cornea HHB12733</name>
    <dbReference type="NCBI Taxonomy" id="1353952"/>
    <lineage>
        <taxon>Eukaryota</taxon>
        <taxon>Fungi</taxon>
        <taxon>Dikarya</taxon>
        <taxon>Basidiomycota</taxon>
        <taxon>Agaricomycotina</taxon>
        <taxon>Dacrymycetes</taxon>
        <taxon>Dacrymycetales</taxon>
        <taxon>Dacrymycetaceae</taxon>
        <taxon>Calocera</taxon>
    </lineage>
</organism>
<reference evidence="6 7" key="1">
    <citation type="journal article" date="2016" name="Mol. Biol. Evol.">
        <title>Comparative Genomics of Early-Diverging Mushroom-Forming Fungi Provides Insights into the Origins of Lignocellulose Decay Capabilities.</title>
        <authorList>
            <person name="Nagy L.G."/>
            <person name="Riley R."/>
            <person name="Tritt A."/>
            <person name="Adam C."/>
            <person name="Daum C."/>
            <person name="Floudas D."/>
            <person name="Sun H."/>
            <person name="Yadav J.S."/>
            <person name="Pangilinan J."/>
            <person name="Larsson K.H."/>
            <person name="Matsuura K."/>
            <person name="Barry K."/>
            <person name="Labutti K."/>
            <person name="Kuo R."/>
            <person name="Ohm R.A."/>
            <person name="Bhattacharya S.S."/>
            <person name="Shirouzu T."/>
            <person name="Yoshinaga Y."/>
            <person name="Martin F.M."/>
            <person name="Grigoriev I.V."/>
            <person name="Hibbett D.S."/>
        </authorList>
    </citation>
    <scope>NUCLEOTIDE SEQUENCE [LARGE SCALE GENOMIC DNA]</scope>
    <source>
        <strain evidence="6 7">HHB12733</strain>
    </source>
</reference>
<dbReference type="GO" id="GO:0043139">
    <property type="term" value="F:5'-3' DNA helicase activity"/>
    <property type="evidence" value="ECO:0007669"/>
    <property type="project" value="TreeGrafter"/>
</dbReference>
<dbReference type="AlphaFoldDB" id="A0A165DRY5"/>
<keyword evidence="2" id="KW-0378">Hydrolase</keyword>
<dbReference type="GO" id="GO:0005634">
    <property type="term" value="C:nucleus"/>
    <property type="evidence" value="ECO:0007669"/>
    <property type="project" value="TreeGrafter"/>
</dbReference>
<dbReference type="InParanoid" id="A0A165DRY5"/>
<dbReference type="STRING" id="1353952.A0A165DRY5"/>
<dbReference type="Proteomes" id="UP000076842">
    <property type="component" value="Unassembled WGS sequence"/>
</dbReference>
<dbReference type="PANTHER" id="PTHR43788">
    <property type="entry name" value="DNA2/NAM7 HELICASE FAMILY MEMBER"/>
    <property type="match status" value="1"/>
</dbReference>
<keyword evidence="1" id="KW-0547">Nucleotide-binding</keyword>
<evidence type="ECO:0000256" key="3">
    <source>
        <dbReference type="ARBA" id="ARBA00022806"/>
    </source>
</evidence>
<accession>A0A165DRY5</accession>